<dbReference type="AlphaFoldDB" id="A0A7C2P185"/>
<accession>A0A7C2P185</accession>
<dbReference type="SUPFAM" id="SSF109604">
    <property type="entry name" value="HD-domain/PDEase-like"/>
    <property type="match status" value="1"/>
</dbReference>
<keyword evidence="3" id="KW-0051">Antiviral defense</keyword>
<dbReference type="PROSITE" id="PS51643">
    <property type="entry name" value="HD_CAS3"/>
    <property type="match status" value="1"/>
</dbReference>
<evidence type="ECO:0000256" key="2">
    <source>
        <dbReference type="ARBA" id="ARBA00022801"/>
    </source>
</evidence>
<evidence type="ECO:0000256" key="3">
    <source>
        <dbReference type="ARBA" id="ARBA00023118"/>
    </source>
</evidence>
<dbReference type="GO" id="GO:0046872">
    <property type="term" value="F:metal ion binding"/>
    <property type="evidence" value="ECO:0007669"/>
    <property type="project" value="UniProtKB-KW"/>
</dbReference>
<protein>
    <submittedName>
        <fullName evidence="5">HD domain-containing protein</fullName>
    </submittedName>
</protein>
<keyword evidence="2" id="KW-0378">Hydrolase</keyword>
<sequence>MTPCAFFEEGNCIESMEAHIKKGLELIEKMYLKRNYGVLLGRILGIEPEVAGDILRKAYVLHDIGKCLENLQKRGASFGFHWFYSYLVARNVLSKFGDSGKIAAVAILLHHHDWVISQTPKKPENLRLCEKCIHLIEDIIGEKVSVSIPWDEPQSVYSEVEKLFRINKKNIRGVYAFLLPIVVADNYAAAINRGGRRSALVEEILEVLRLRGWSLACGFPGGVR</sequence>
<dbReference type="GO" id="GO:0016787">
    <property type="term" value="F:hydrolase activity"/>
    <property type="evidence" value="ECO:0007669"/>
    <property type="project" value="UniProtKB-KW"/>
</dbReference>
<dbReference type="InterPro" id="IPR038257">
    <property type="entry name" value="CRISPR-assoc_Cas3_HD_sf"/>
</dbReference>
<evidence type="ECO:0000259" key="4">
    <source>
        <dbReference type="PROSITE" id="PS51643"/>
    </source>
</evidence>
<keyword evidence="1" id="KW-0479">Metal-binding</keyword>
<dbReference type="Pfam" id="PF01966">
    <property type="entry name" value="HD"/>
    <property type="match status" value="1"/>
</dbReference>
<dbReference type="InterPro" id="IPR006674">
    <property type="entry name" value="HD_domain"/>
</dbReference>
<reference evidence="5" key="1">
    <citation type="journal article" date="2020" name="mSystems">
        <title>Genome- and Community-Level Interaction Insights into Carbon Utilization and Element Cycling Functions of Hydrothermarchaeota in Hydrothermal Sediment.</title>
        <authorList>
            <person name="Zhou Z."/>
            <person name="Liu Y."/>
            <person name="Xu W."/>
            <person name="Pan J."/>
            <person name="Luo Z.H."/>
            <person name="Li M."/>
        </authorList>
    </citation>
    <scope>NUCLEOTIDE SEQUENCE [LARGE SCALE GENOMIC DNA]</scope>
    <source>
        <strain evidence="5">SpSt-34</strain>
    </source>
</reference>
<feature type="domain" description="HD Cas3-type" evidence="4">
    <location>
        <begin position="33"/>
        <end position="188"/>
    </location>
</feature>
<name>A0A7C2P185_UNCW3</name>
<proteinExistence type="predicted"/>
<organism evidence="5">
    <name type="scientific">candidate division WOR-3 bacterium</name>
    <dbReference type="NCBI Taxonomy" id="2052148"/>
    <lineage>
        <taxon>Bacteria</taxon>
        <taxon>Bacteria division WOR-3</taxon>
    </lineage>
</organism>
<evidence type="ECO:0000256" key="1">
    <source>
        <dbReference type="ARBA" id="ARBA00022723"/>
    </source>
</evidence>
<evidence type="ECO:0000313" key="5">
    <source>
        <dbReference type="EMBL" id="HEN28333.1"/>
    </source>
</evidence>
<dbReference type="GO" id="GO:0051607">
    <property type="term" value="P:defense response to virus"/>
    <property type="evidence" value="ECO:0007669"/>
    <property type="project" value="UniProtKB-KW"/>
</dbReference>
<dbReference type="EMBL" id="DSOL01000194">
    <property type="protein sequence ID" value="HEN28333.1"/>
    <property type="molecule type" value="Genomic_DNA"/>
</dbReference>
<dbReference type="Gene3D" id="1.10.3210.30">
    <property type="match status" value="1"/>
</dbReference>
<dbReference type="CDD" id="cd10013">
    <property type="entry name" value="Cas3''_I"/>
    <property type="match status" value="1"/>
</dbReference>
<dbReference type="InterPro" id="IPR006483">
    <property type="entry name" value="CRISPR-assoc_Cas3_HD"/>
</dbReference>
<comment type="caution">
    <text evidence="5">The sequence shown here is derived from an EMBL/GenBank/DDBJ whole genome shotgun (WGS) entry which is preliminary data.</text>
</comment>
<gene>
    <name evidence="5" type="ORF">ENQ77_06775</name>
</gene>